<feature type="region of interest" description="Disordered" evidence="1">
    <location>
        <begin position="946"/>
        <end position="976"/>
    </location>
</feature>
<name>A0ABX1BG69_9ACTN</name>
<sequence length="1655" mass="175166">STTTTGAVAITDAKGYNSSCPAGHNTWDIDAIGQAWANGQPNYGLRLAGVSDTDTYSWRRYRSANHVAGAHDPATEPSLTVQYNTRPGKVSQVSPLPQAATNDTTPALAGKAVDPDGNTVKLTFEIWTPTGTTALTSGTSPFVASGATAGWSPSAALAPGAYKWRATAHDGTDPSSEWSPWQTFTVDTASPGPATITSDDFPAEQWSGTPDGSGGFSGSFTFAPPTTDVANVQYKIDSGDWIDLATTGATVTAKLSFPAGAHTISARTRDSAGNVSDTTAYTFYAGKGAALLAPAHGERPARRTALLAQGSSTDTGVRYQYRQGETDAWHDVPLTDVRSKADGSTPTTWPVPVTKGATPELVWNIADSIRDDGPLDVRAVFIEGTTSTASPHNTVVLDRVAGGAPRLPISLGNVNVLTGDFTLNAADATVFGMSVTRFASSRRPQLGTANPGQAAIFGPQWGFGSDLESTATTWTSIQAISPGLVALKDNEGGQTGFTATTDGGWRPEPGAEKLALTKTADGGFVLTDTSGVTSTFAAVGGSTTSWQLAGTARAADDSPSVLLVSEAVTMSGKTLARPKYLIARTSAVSNDTCKTAPATKGCRVLEYLYATSTTATAGQFGTFAGQVDGIRLWATDPGAGSATATTLASYAYDPNGRLRQVWDPRISPALRTQYDYDDAGRLQKLSLPGSLPWTFAYAKAGGSAVAGEGMLLSAEQPALRPGSKTQTDGTATYSLVYEVPLTGATAPYAMGRTDVAAWAQADAPTDSTALFPPDAIPRGHTGIQLTASDYKRATVVYTDASGRWVNVVQPGGHAESVEYDSFGNSVRELTAANRELALGKGPDAQARLESLDLAELSTAERAQLLSSTHLYSDDGRREIDSYAPLRLTTVTTGLKATATLPAVPDGTEIPGRQHIHQEYDGGRPTDGSAAISNVITKTTTGLQVRGYPETDRRSQSSSYDWSKGMPVGQTEDPGGLNLTRTTTYDAAGRAVQAATPLSDGDDAGTTVVRHWTASGTGACAGRPEWADLACSVSPKDKITDVNGNPDEDVTVSTEYDRHGQPAKITETANGATRVTSISYDPAGRAIRSVVTGGPGVPVQASTTTYDPVTGKPATITSDDGSKVSYDYDALGRKVTFTDADAATTTTEYDALDRVLRTVSSAPSTTTYEYDTSIEPRGLATKMTDSAAGVFTQVYDGGGNVIQQGLPGGVTMRQTLGPDEEPYSRAYTLQGAAEPFFTSTGSTSVHEEVTERTGLSRVRQKFDPAGRLVESLAEKQDGSAACILHTYTYNANGSRKSEASATSNSGTACPTTTATPVTHAYDSAGRIVDPGYAYDALGRLTATPDGLTSAYFANDELHQQTAGGLRQTWTLDPQGQHRRAVVESNATGTWQSTATMLSHYDGEDVVWSVDGAGDVTRTVLSPVEDLNGIATVRPDGSVSLELDEVTDDGEIEYITSSGELIVHDMSDAAMTSLPAQIVAGEEAISPARLLAQCLGCQATLLDDAEAPTTAETVTPLYSPSGSRASATDYWLFSASLWAFKDYKNWGSNSCRRKDLVWKDDGCSVPKVLGGIAVKHYKKQFSWPCQRHDFGYRNYRKQRRNTSESRRHRIDKRFKNDMYKHICKPKNWFSERACKGAAWSFYQSVDKFGKSAFYKRW</sequence>
<dbReference type="PANTHER" id="PTHR32305:SF15">
    <property type="entry name" value="PROTEIN RHSA-RELATED"/>
    <property type="match status" value="1"/>
</dbReference>
<dbReference type="NCBIfam" id="TIGR01643">
    <property type="entry name" value="YD_repeat_2x"/>
    <property type="match status" value="1"/>
</dbReference>
<evidence type="ECO:0000313" key="3">
    <source>
        <dbReference type="Proteomes" id="UP000696294"/>
    </source>
</evidence>
<dbReference type="Pfam" id="PF09056">
    <property type="entry name" value="Phospholip_A2_3"/>
    <property type="match status" value="1"/>
</dbReference>
<feature type="compositionally biased region" description="Low complexity" evidence="1">
    <location>
        <begin position="1306"/>
        <end position="1315"/>
    </location>
</feature>
<dbReference type="InterPro" id="IPR006530">
    <property type="entry name" value="YD"/>
</dbReference>
<dbReference type="EMBL" id="JAATEP010000032">
    <property type="protein sequence ID" value="NJP94756.1"/>
    <property type="molecule type" value="Genomic_DNA"/>
</dbReference>
<feature type="compositionally biased region" description="Polar residues" evidence="1">
    <location>
        <begin position="173"/>
        <end position="188"/>
    </location>
</feature>
<dbReference type="InterPro" id="IPR015141">
    <property type="entry name" value="PLipase_A2_prok/fun"/>
</dbReference>
<feature type="non-terminal residue" evidence="2">
    <location>
        <position position="1"/>
    </location>
</feature>
<organism evidence="2 3">
    <name type="scientific">Nonomuraea composti</name>
    <dbReference type="NCBI Taxonomy" id="2720023"/>
    <lineage>
        <taxon>Bacteria</taxon>
        <taxon>Bacillati</taxon>
        <taxon>Actinomycetota</taxon>
        <taxon>Actinomycetes</taxon>
        <taxon>Streptosporangiales</taxon>
        <taxon>Streptosporangiaceae</taxon>
        <taxon>Nonomuraea</taxon>
    </lineage>
</organism>
<evidence type="ECO:0000313" key="2">
    <source>
        <dbReference type="EMBL" id="NJP94756.1"/>
    </source>
</evidence>
<dbReference type="InterPro" id="IPR013783">
    <property type="entry name" value="Ig-like_fold"/>
</dbReference>
<gene>
    <name evidence="2" type="ORF">HCN51_35865</name>
</gene>
<dbReference type="InterPro" id="IPR050708">
    <property type="entry name" value="T6SS_VgrG/RHS"/>
</dbReference>
<dbReference type="InterPro" id="IPR036444">
    <property type="entry name" value="PLipase_A2_dom_sf"/>
</dbReference>
<accession>A0ABX1BG69</accession>
<comment type="caution">
    <text evidence="2">The sequence shown here is derived from an EMBL/GenBank/DDBJ whole genome shotgun (WGS) entry which is preliminary data.</text>
</comment>
<dbReference type="Proteomes" id="UP000696294">
    <property type="component" value="Unassembled WGS sequence"/>
</dbReference>
<dbReference type="Gene3D" id="2.180.10.10">
    <property type="entry name" value="RHS repeat-associated core"/>
    <property type="match status" value="2"/>
</dbReference>
<feature type="compositionally biased region" description="Polar residues" evidence="1">
    <location>
        <begin position="89"/>
        <end position="105"/>
    </location>
</feature>
<proteinExistence type="predicted"/>
<dbReference type="RefSeq" id="WP_168015860.1">
    <property type="nucleotide sequence ID" value="NZ_JAATEP010000032.1"/>
</dbReference>
<keyword evidence="3" id="KW-1185">Reference proteome</keyword>
<feature type="region of interest" description="Disordered" evidence="1">
    <location>
        <begin position="168"/>
        <end position="220"/>
    </location>
</feature>
<dbReference type="Gene3D" id="1.20.90.10">
    <property type="entry name" value="Phospholipase A2 domain"/>
    <property type="match status" value="1"/>
</dbReference>
<dbReference type="SUPFAM" id="SSF48619">
    <property type="entry name" value="Phospholipase A2, PLA2"/>
    <property type="match status" value="1"/>
</dbReference>
<dbReference type="Gene3D" id="2.60.40.10">
    <property type="entry name" value="Immunoglobulins"/>
    <property type="match status" value="1"/>
</dbReference>
<protein>
    <submittedName>
        <fullName evidence="2">Sugar-binding protein</fullName>
    </submittedName>
</protein>
<feature type="region of interest" description="Disordered" evidence="1">
    <location>
        <begin position="1292"/>
        <end position="1315"/>
    </location>
</feature>
<evidence type="ECO:0000256" key="1">
    <source>
        <dbReference type="SAM" id="MobiDB-lite"/>
    </source>
</evidence>
<reference evidence="2 3" key="1">
    <citation type="submission" date="2020-03" db="EMBL/GenBank/DDBJ databases">
        <title>WGS of actinomycetes isolated from Thailand.</title>
        <authorList>
            <person name="Thawai C."/>
        </authorList>
    </citation>
    <scope>NUCLEOTIDE SEQUENCE [LARGE SCALE GENOMIC DNA]</scope>
    <source>
        <strain evidence="2 3">FMUSA5-5</strain>
    </source>
</reference>
<feature type="compositionally biased region" description="Polar residues" evidence="1">
    <location>
        <begin position="1292"/>
        <end position="1305"/>
    </location>
</feature>
<feature type="region of interest" description="Disordered" evidence="1">
    <location>
        <begin position="89"/>
        <end position="112"/>
    </location>
</feature>
<dbReference type="PANTHER" id="PTHR32305">
    <property type="match status" value="1"/>
</dbReference>